<keyword evidence="8" id="KW-1185">Reference proteome</keyword>
<evidence type="ECO:0000259" key="6">
    <source>
        <dbReference type="Pfam" id="PF08281"/>
    </source>
</evidence>
<dbReference type="InterPro" id="IPR039425">
    <property type="entry name" value="RNA_pol_sigma-70-like"/>
</dbReference>
<keyword evidence="2" id="KW-0805">Transcription regulation</keyword>
<evidence type="ECO:0000313" key="8">
    <source>
        <dbReference type="Proteomes" id="UP000230000"/>
    </source>
</evidence>
<dbReference type="EMBL" id="PGFG01000001">
    <property type="protein sequence ID" value="PJJ76052.1"/>
    <property type="molecule type" value="Genomic_DNA"/>
</dbReference>
<evidence type="ECO:0000256" key="4">
    <source>
        <dbReference type="ARBA" id="ARBA00023163"/>
    </source>
</evidence>
<dbReference type="NCBIfam" id="TIGR02937">
    <property type="entry name" value="sigma70-ECF"/>
    <property type="match status" value="1"/>
</dbReference>
<dbReference type="AlphaFoldDB" id="A0A2M9CVV5"/>
<dbReference type="NCBIfam" id="TIGR02985">
    <property type="entry name" value="Sig70_bacteroi1"/>
    <property type="match status" value="1"/>
</dbReference>
<comment type="caution">
    <text evidence="7">The sequence shown here is derived from an EMBL/GenBank/DDBJ whole genome shotgun (WGS) entry which is preliminary data.</text>
</comment>
<dbReference type="InterPro" id="IPR014284">
    <property type="entry name" value="RNA_pol_sigma-70_dom"/>
</dbReference>
<keyword evidence="3" id="KW-0731">Sigma factor</keyword>
<accession>A0A2M9CVV5</accession>
<dbReference type="CDD" id="cd06171">
    <property type="entry name" value="Sigma70_r4"/>
    <property type="match status" value="1"/>
</dbReference>
<evidence type="ECO:0000256" key="2">
    <source>
        <dbReference type="ARBA" id="ARBA00023015"/>
    </source>
</evidence>
<dbReference type="GO" id="GO:0003677">
    <property type="term" value="F:DNA binding"/>
    <property type="evidence" value="ECO:0007669"/>
    <property type="project" value="InterPro"/>
</dbReference>
<dbReference type="RefSeq" id="WP_100314578.1">
    <property type="nucleotide sequence ID" value="NZ_PGFG01000001.1"/>
</dbReference>
<evidence type="ECO:0000313" key="7">
    <source>
        <dbReference type="EMBL" id="PJJ76052.1"/>
    </source>
</evidence>
<keyword evidence="4" id="KW-0804">Transcription</keyword>
<dbReference type="PANTHER" id="PTHR43133">
    <property type="entry name" value="RNA POLYMERASE ECF-TYPE SIGMA FACTO"/>
    <property type="match status" value="1"/>
</dbReference>
<evidence type="ECO:0000259" key="5">
    <source>
        <dbReference type="Pfam" id="PF04542"/>
    </source>
</evidence>
<gene>
    <name evidence="7" type="ORF">BXY57_1651</name>
</gene>
<evidence type="ECO:0000256" key="1">
    <source>
        <dbReference type="ARBA" id="ARBA00010641"/>
    </source>
</evidence>
<proteinExistence type="inferred from homology"/>
<feature type="domain" description="RNA polymerase sigma-70 region 2" evidence="5">
    <location>
        <begin position="26"/>
        <end position="91"/>
    </location>
</feature>
<dbReference type="OrthoDB" id="9782991at2"/>
<protein>
    <submittedName>
        <fullName evidence="7">RNA polymerase sigma-70 factor (ECF subfamily)</fullName>
    </submittedName>
</protein>
<sequence>MKRKTLLCLQQQIAHGDEQAFEALMHETMPVLHAYAYRVLHDQQLAEEVVMDVYVKLWQRRHVFGEVNNPIFYLLKAVKNTALNYLKSSSREAISAEPEMSENDFALRITPEDALISKEHIRQIQQALDELPPRSRQVLLLCKEYRLSYAEVAELLGISQATVNVHMTQALKKLWKTLEALHLVSS</sequence>
<dbReference type="PANTHER" id="PTHR43133:SF46">
    <property type="entry name" value="RNA POLYMERASE SIGMA-70 FACTOR ECF SUBFAMILY"/>
    <property type="match status" value="1"/>
</dbReference>
<organism evidence="7 8">
    <name type="scientific">Thermoflavifilum aggregans</name>
    <dbReference type="NCBI Taxonomy" id="454188"/>
    <lineage>
        <taxon>Bacteria</taxon>
        <taxon>Pseudomonadati</taxon>
        <taxon>Bacteroidota</taxon>
        <taxon>Chitinophagia</taxon>
        <taxon>Chitinophagales</taxon>
        <taxon>Chitinophagaceae</taxon>
        <taxon>Thermoflavifilum</taxon>
    </lineage>
</organism>
<feature type="domain" description="RNA polymerase sigma factor 70 region 4 type 2" evidence="6">
    <location>
        <begin position="122"/>
        <end position="174"/>
    </location>
</feature>
<dbReference type="GO" id="GO:0006352">
    <property type="term" value="P:DNA-templated transcription initiation"/>
    <property type="evidence" value="ECO:0007669"/>
    <property type="project" value="InterPro"/>
</dbReference>
<dbReference type="InterPro" id="IPR013325">
    <property type="entry name" value="RNA_pol_sigma_r2"/>
</dbReference>
<comment type="similarity">
    <text evidence="1">Belongs to the sigma-70 factor family. ECF subfamily.</text>
</comment>
<dbReference type="SUPFAM" id="SSF88659">
    <property type="entry name" value="Sigma3 and sigma4 domains of RNA polymerase sigma factors"/>
    <property type="match status" value="1"/>
</dbReference>
<dbReference type="InterPro" id="IPR036388">
    <property type="entry name" value="WH-like_DNA-bd_sf"/>
</dbReference>
<evidence type="ECO:0000256" key="3">
    <source>
        <dbReference type="ARBA" id="ARBA00023082"/>
    </source>
</evidence>
<dbReference type="InterPro" id="IPR014327">
    <property type="entry name" value="RNA_pol_sigma70_bacteroid"/>
</dbReference>
<dbReference type="Pfam" id="PF04542">
    <property type="entry name" value="Sigma70_r2"/>
    <property type="match status" value="1"/>
</dbReference>
<reference evidence="7 8" key="1">
    <citation type="submission" date="2017-11" db="EMBL/GenBank/DDBJ databases">
        <title>Genomic Encyclopedia of Archaeal and Bacterial Type Strains, Phase II (KMG-II): From Individual Species to Whole Genera.</title>
        <authorList>
            <person name="Goeker M."/>
        </authorList>
    </citation>
    <scope>NUCLEOTIDE SEQUENCE [LARGE SCALE GENOMIC DNA]</scope>
    <source>
        <strain evidence="7 8">DSM 27268</strain>
    </source>
</reference>
<dbReference type="Gene3D" id="1.10.1740.10">
    <property type="match status" value="1"/>
</dbReference>
<dbReference type="Proteomes" id="UP000230000">
    <property type="component" value="Unassembled WGS sequence"/>
</dbReference>
<dbReference type="Pfam" id="PF08281">
    <property type="entry name" value="Sigma70_r4_2"/>
    <property type="match status" value="1"/>
</dbReference>
<dbReference type="InterPro" id="IPR013249">
    <property type="entry name" value="RNA_pol_sigma70_r4_t2"/>
</dbReference>
<name>A0A2M9CVV5_9BACT</name>
<dbReference type="InterPro" id="IPR013324">
    <property type="entry name" value="RNA_pol_sigma_r3/r4-like"/>
</dbReference>
<dbReference type="InterPro" id="IPR007627">
    <property type="entry name" value="RNA_pol_sigma70_r2"/>
</dbReference>
<dbReference type="GO" id="GO:0016987">
    <property type="term" value="F:sigma factor activity"/>
    <property type="evidence" value="ECO:0007669"/>
    <property type="project" value="UniProtKB-KW"/>
</dbReference>
<dbReference type="Gene3D" id="1.10.10.10">
    <property type="entry name" value="Winged helix-like DNA-binding domain superfamily/Winged helix DNA-binding domain"/>
    <property type="match status" value="1"/>
</dbReference>
<dbReference type="SUPFAM" id="SSF88946">
    <property type="entry name" value="Sigma2 domain of RNA polymerase sigma factors"/>
    <property type="match status" value="1"/>
</dbReference>